<protein>
    <submittedName>
        <fullName evidence="5">Uncharacterized protein</fullName>
    </submittedName>
</protein>
<comment type="caution">
    <text evidence="5">The sequence shown here is derived from an EMBL/GenBank/DDBJ whole genome shotgun (WGS) entry which is preliminary data.</text>
</comment>
<evidence type="ECO:0000256" key="1">
    <source>
        <dbReference type="ARBA" id="ARBA00004123"/>
    </source>
</evidence>
<sequence>MEVSFKKKVKQSRCGCKRSRRTWGDPKTTINGESDDEEHLQRSIEELREDQRLRDQVLREEHGPKPATGLLKKATVSAEATQYGLLDPNVDKSTNQKLLTLLDGQFTGQSTTTEKDQHEKRMNKFIEERLREKKLSKGILNDDASERVMDLKTAEDKLFELPEYLKPDLSSQSSMNYNDEAAEGGMLMGNAGIAEVELPASYAKKTETATQRALEANQLKPEAKLDAIGGLAKSFVPGNFSVDFNRHRADFVTELKNSNKARNDKASDDRAVSHFRNFESRKFR</sequence>
<organism evidence="5 6">
    <name type="scientific">Bremia lactucae</name>
    <name type="common">Lettuce downy mildew</name>
    <dbReference type="NCBI Taxonomy" id="4779"/>
    <lineage>
        <taxon>Eukaryota</taxon>
        <taxon>Sar</taxon>
        <taxon>Stramenopiles</taxon>
        <taxon>Oomycota</taxon>
        <taxon>Peronosporomycetes</taxon>
        <taxon>Peronosporales</taxon>
        <taxon>Peronosporaceae</taxon>
        <taxon>Bremia</taxon>
    </lineage>
</organism>
<accession>A0A976FRB7</accession>
<evidence type="ECO:0000313" key="5">
    <source>
        <dbReference type="EMBL" id="TDH71735.1"/>
    </source>
</evidence>
<dbReference type="OrthoDB" id="5627at2759"/>
<dbReference type="KEGG" id="blac:94345955"/>
<dbReference type="GeneID" id="94345955"/>
<dbReference type="PANTHER" id="PTHR13486">
    <property type="entry name" value="TELOMERE LENGTH AND SILENCING PROTEIN 1 TLS1 FAMILY MEMBER"/>
    <property type="match status" value="1"/>
</dbReference>
<gene>
    <name evidence="5" type="ORF">CCR75_002185</name>
</gene>
<dbReference type="Pfam" id="PF07052">
    <property type="entry name" value="Hep_59"/>
    <property type="match status" value="1"/>
</dbReference>
<keyword evidence="6" id="KW-1185">Reference proteome</keyword>
<dbReference type="PANTHER" id="PTHR13486:SF2">
    <property type="entry name" value="SPLICING FACTOR C9ORF78"/>
    <property type="match status" value="1"/>
</dbReference>
<dbReference type="EMBL" id="SHOA02000015">
    <property type="protein sequence ID" value="TDH71735.1"/>
    <property type="molecule type" value="Genomic_DNA"/>
</dbReference>
<dbReference type="GO" id="GO:0005681">
    <property type="term" value="C:spliceosomal complex"/>
    <property type="evidence" value="ECO:0007669"/>
    <property type="project" value="TreeGrafter"/>
</dbReference>
<dbReference type="Proteomes" id="UP000294530">
    <property type="component" value="Unassembled WGS sequence"/>
</dbReference>
<proteinExistence type="inferred from homology"/>
<name>A0A976FRB7_BRELC</name>
<dbReference type="AlphaFoldDB" id="A0A976FRB7"/>
<evidence type="ECO:0000313" key="6">
    <source>
        <dbReference type="Proteomes" id="UP000294530"/>
    </source>
</evidence>
<keyword evidence="3" id="KW-0539">Nucleus</keyword>
<reference evidence="5 6" key="1">
    <citation type="journal article" date="2021" name="Genome Biol.">
        <title>AFLAP: assembly-free linkage analysis pipeline using k-mers from genome sequencing data.</title>
        <authorList>
            <person name="Fletcher K."/>
            <person name="Zhang L."/>
            <person name="Gil J."/>
            <person name="Han R."/>
            <person name="Cavanaugh K."/>
            <person name="Michelmore R."/>
        </authorList>
    </citation>
    <scope>NUCLEOTIDE SEQUENCE [LARGE SCALE GENOMIC DNA]</scope>
    <source>
        <strain evidence="5 6">SF5</strain>
    </source>
</reference>
<evidence type="ECO:0000256" key="2">
    <source>
        <dbReference type="ARBA" id="ARBA00007643"/>
    </source>
</evidence>
<comment type="similarity">
    <text evidence="2">Belongs to the TLS1 family.</text>
</comment>
<dbReference type="RefSeq" id="XP_067821234.1">
    <property type="nucleotide sequence ID" value="XM_067960284.1"/>
</dbReference>
<dbReference type="InterPro" id="IPR010756">
    <property type="entry name" value="Tls1-like"/>
</dbReference>
<dbReference type="GO" id="GO:0000398">
    <property type="term" value="P:mRNA splicing, via spliceosome"/>
    <property type="evidence" value="ECO:0007669"/>
    <property type="project" value="TreeGrafter"/>
</dbReference>
<evidence type="ECO:0000256" key="3">
    <source>
        <dbReference type="ARBA" id="ARBA00023242"/>
    </source>
</evidence>
<feature type="region of interest" description="Disordered" evidence="4">
    <location>
        <begin position="16"/>
        <end position="41"/>
    </location>
</feature>
<comment type="subcellular location">
    <subcellularLocation>
        <location evidence="1">Nucleus</location>
    </subcellularLocation>
</comment>
<evidence type="ECO:0000256" key="4">
    <source>
        <dbReference type="SAM" id="MobiDB-lite"/>
    </source>
</evidence>